<evidence type="ECO:0000256" key="1">
    <source>
        <dbReference type="SAM" id="Phobius"/>
    </source>
</evidence>
<dbReference type="Proteomes" id="UP001215503">
    <property type="component" value="Unassembled WGS sequence"/>
</dbReference>
<proteinExistence type="predicted"/>
<dbReference type="PANTHER" id="PTHR36698">
    <property type="entry name" value="BLL5892 PROTEIN"/>
    <property type="match status" value="1"/>
</dbReference>
<keyword evidence="1" id="KW-0472">Membrane</keyword>
<name>A0ABT5YHZ9_9PROT</name>
<reference evidence="3 4" key="1">
    <citation type="submission" date="2023-03" db="EMBL/GenBank/DDBJ databases">
        <title>Fodinicurvata sp. CAU 1616 isolated from sea sendiment.</title>
        <authorList>
            <person name="Kim W."/>
        </authorList>
    </citation>
    <scope>NUCLEOTIDE SEQUENCE [LARGE SCALE GENOMIC DNA]</scope>
    <source>
        <strain evidence="3 4">CAU 1616</strain>
    </source>
</reference>
<keyword evidence="4" id="KW-1185">Reference proteome</keyword>
<dbReference type="RefSeq" id="WP_275819162.1">
    <property type="nucleotide sequence ID" value="NZ_JARHUD010000001.1"/>
</dbReference>
<feature type="transmembrane region" description="Helical" evidence="1">
    <location>
        <begin position="7"/>
        <end position="30"/>
    </location>
</feature>
<keyword evidence="1" id="KW-1133">Transmembrane helix</keyword>
<accession>A0ABT5YHZ9</accession>
<dbReference type="PANTHER" id="PTHR36698:SF2">
    <property type="entry name" value="MCE_MLAD DOMAIN-CONTAINING PROTEIN"/>
    <property type="match status" value="1"/>
</dbReference>
<evidence type="ECO:0000313" key="3">
    <source>
        <dbReference type="EMBL" id="MDF2094564.1"/>
    </source>
</evidence>
<comment type="caution">
    <text evidence="3">The sequence shown here is derived from an EMBL/GenBank/DDBJ whole genome shotgun (WGS) entry which is preliminary data.</text>
</comment>
<dbReference type="InterPro" id="IPR003399">
    <property type="entry name" value="Mce/MlaD"/>
</dbReference>
<organism evidence="3 4">
    <name type="scientific">Aquibaculum arenosum</name>
    <dbReference type="NCBI Taxonomy" id="3032591"/>
    <lineage>
        <taxon>Bacteria</taxon>
        <taxon>Pseudomonadati</taxon>
        <taxon>Pseudomonadota</taxon>
        <taxon>Alphaproteobacteria</taxon>
        <taxon>Rhodospirillales</taxon>
        <taxon>Rhodovibrionaceae</taxon>
        <taxon>Aquibaculum</taxon>
    </lineage>
</organism>
<dbReference type="EMBL" id="JARHUD010000001">
    <property type="protein sequence ID" value="MDF2094564.1"/>
    <property type="molecule type" value="Genomic_DNA"/>
</dbReference>
<protein>
    <submittedName>
        <fullName evidence="3">MlaD family protein</fullName>
    </submittedName>
</protein>
<feature type="domain" description="Mce/MlaD" evidence="2">
    <location>
        <begin position="47"/>
        <end position="116"/>
    </location>
</feature>
<gene>
    <name evidence="3" type="ORF">P2G67_01080</name>
</gene>
<dbReference type="Pfam" id="PF02470">
    <property type="entry name" value="MlaD"/>
    <property type="match status" value="1"/>
</dbReference>
<keyword evidence="1" id="KW-0812">Transmembrane</keyword>
<sequence>METRANHVLVGLFVLLLGIGAIAFAIWIAALQADRQVNSYLLVFDGAVTGLSTGSSVNYEGVPVGQVMNIDLSARDPGRVRVTISIDADTPVRRDTVATLELAGLTGGRYVQLSGGSADAPLPRRQNGETLPQLQTRASPIEQVLAGAPDIITALNSILLRTEAILSEENTRNVEVILQEGAATMGNINDTSAVVADLARDLRSELGVIMPKLESTFTAVEGVATNIDAASREAQPTLAEFRQAARSVDRLANDLNGLVEENRRPLSDFTNSGLGELSSLLGELRRLAGNLNQISNDLQSNPAGFLLGVPPDGYRPSND</sequence>
<evidence type="ECO:0000259" key="2">
    <source>
        <dbReference type="Pfam" id="PF02470"/>
    </source>
</evidence>
<evidence type="ECO:0000313" key="4">
    <source>
        <dbReference type="Proteomes" id="UP001215503"/>
    </source>
</evidence>